<dbReference type="EMBL" id="KF119401">
    <property type="protein sequence ID" value="AIA86667.1"/>
    <property type="molecule type" value="Genomic_DNA"/>
</dbReference>
<evidence type="ECO:0000313" key="1">
    <source>
        <dbReference type="EMBL" id="AIA86667.1"/>
    </source>
</evidence>
<proteinExistence type="predicted"/>
<reference evidence="1" key="1">
    <citation type="journal article" date="2013" name="Environ. Microbiol.">
        <title>Seasonally variable intestinal metagenomes of the red palm weevil (Rhynchophorus ferrugineus).</title>
        <authorList>
            <person name="Jia S."/>
            <person name="Zhang X."/>
            <person name="Zhang G."/>
            <person name="Yin A."/>
            <person name="Zhang S."/>
            <person name="Li F."/>
            <person name="Wang L."/>
            <person name="Zhao D."/>
            <person name="Yun Q."/>
            <person name="Tala"/>
            <person name="Wang J."/>
            <person name="Sun G."/>
            <person name="Baabdullah M."/>
            <person name="Yu X."/>
            <person name="Hu S."/>
            <person name="Al-Mssallem I.S."/>
            <person name="Yu J."/>
        </authorList>
    </citation>
    <scope>NUCLEOTIDE SEQUENCE</scope>
</reference>
<organism evidence="1">
    <name type="scientific">uncultured Anabaena sp</name>
    <dbReference type="NCBI Taxonomy" id="332970"/>
    <lineage>
        <taxon>Bacteria</taxon>
        <taxon>Bacillati</taxon>
        <taxon>Cyanobacteriota</taxon>
        <taxon>Cyanophyceae</taxon>
        <taxon>Nostocales</taxon>
        <taxon>Nostocaceae</taxon>
        <taxon>Anabaena</taxon>
        <taxon>environmental samples</taxon>
    </lineage>
</organism>
<sequence length="164" mass="18226">GNPAPPAFHDAEIDVQTPVQTDLSSLLVVSNHVPPEIVEIVRELRQDGVDVNVVGLERPDLSATPRRVTAELVARHDAVLTIGKTVQYGLCMGRPVFCYDHFGGPGWINADNVGRARYHNFSGRGFARRPRARLSRELREGYQEARAFAVSLVDHHRGEFNYDG</sequence>
<accession>A0A060BVE3</accession>
<protein>
    <submittedName>
        <fullName evidence="1">CAZy families GT2 protein</fullName>
    </submittedName>
</protein>
<feature type="non-terminal residue" evidence="1">
    <location>
        <position position="164"/>
    </location>
</feature>
<feature type="non-terminal residue" evidence="1">
    <location>
        <position position="1"/>
    </location>
</feature>
<name>A0A060BVE3_9NOST</name>
<dbReference type="AlphaFoldDB" id="A0A060BVE3"/>